<dbReference type="SUPFAM" id="SSF54814">
    <property type="entry name" value="Prokaryotic type KH domain (KH-domain type II)"/>
    <property type="match status" value="1"/>
</dbReference>
<evidence type="ECO:0000256" key="2">
    <source>
        <dbReference type="ARBA" id="ARBA00022730"/>
    </source>
</evidence>
<dbReference type="GO" id="GO:0003729">
    <property type="term" value="F:mRNA binding"/>
    <property type="evidence" value="ECO:0007669"/>
    <property type="project" value="UniProtKB-UniRule"/>
</dbReference>
<keyword evidence="12" id="KW-1185">Reference proteome</keyword>
<dbReference type="Proteomes" id="UP000008305">
    <property type="component" value="Chromosome"/>
</dbReference>
<evidence type="ECO:0000256" key="1">
    <source>
        <dbReference type="ARBA" id="ARBA00010761"/>
    </source>
</evidence>
<proteinExistence type="inferred from homology"/>
<comment type="function">
    <text evidence="6 8">Binds the lower part of the 30S subunit head. Binds mRNA in the 70S ribosome, positioning it for translation.</text>
</comment>
<evidence type="ECO:0000256" key="9">
    <source>
        <dbReference type="RuleBase" id="RU003624"/>
    </source>
</evidence>
<dbReference type="InterPro" id="IPR004044">
    <property type="entry name" value="KH_dom_type_2"/>
</dbReference>
<dbReference type="InterPro" id="IPR036419">
    <property type="entry name" value="Ribosomal_S3_C_sf"/>
</dbReference>
<feature type="domain" description="KH type-2" evidence="10">
    <location>
        <begin position="39"/>
        <end position="117"/>
    </location>
</feature>
<dbReference type="InterPro" id="IPR004087">
    <property type="entry name" value="KH_dom"/>
</dbReference>
<keyword evidence="2 8" id="KW-0699">rRNA-binding</keyword>
<sequence length="230" mass="25195">MGQKGCPIGFRTSVTKKWRSLWYGNKQEFGNFLIEDVKIREFLRKKPSCQGAAGFIVRRMSGKIEVTIQTARPGLVIGKKGTEVDLLKEELRKLTGKEVWVEIAEIKRPELNAKLVADNIARQIERRVSFRRAMKKAMQSVMDAGAVGVKIQVSGRLAGAAIARSEWYKNGRVPLHTLRADIDYATASAETTYGIIGVKVWINLGEKTASAAPRNEAVSGNAPAAPAAAS</sequence>
<dbReference type="InterPro" id="IPR001351">
    <property type="entry name" value="Ribosomal_uS3_C"/>
</dbReference>
<dbReference type="Pfam" id="PF00189">
    <property type="entry name" value="Ribosomal_S3_C"/>
    <property type="match status" value="1"/>
</dbReference>
<dbReference type="NCBIfam" id="TIGR01009">
    <property type="entry name" value="rpsC_bact"/>
    <property type="match status" value="1"/>
</dbReference>
<dbReference type="GO" id="GO:0022627">
    <property type="term" value="C:cytosolic small ribosomal subunit"/>
    <property type="evidence" value="ECO:0007669"/>
    <property type="project" value="TreeGrafter"/>
</dbReference>
<dbReference type="PROSITE" id="PS50823">
    <property type="entry name" value="KH_TYPE_2"/>
    <property type="match status" value="1"/>
</dbReference>
<dbReference type="SMART" id="SM00322">
    <property type="entry name" value="KH"/>
    <property type="match status" value="1"/>
</dbReference>
<dbReference type="GeneID" id="99718441"/>
<dbReference type="GO" id="GO:0019843">
    <property type="term" value="F:rRNA binding"/>
    <property type="evidence" value="ECO:0007669"/>
    <property type="project" value="UniProtKB-UniRule"/>
</dbReference>
<dbReference type="KEGG" id="cpm:G5S_0404"/>
<dbReference type="CDD" id="cd02412">
    <property type="entry name" value="KH-II_30S_S3"/>
    <property type="match status" value="1"/>
</dbReference>
<dbReference type="PROSITE" id="PS00548">
    <property type="entry name" value="RIBOSOMAL_S3"/>
    <property type="match status" value="1"/>
</dbReference>
<name>A0AA34RCX8_CHLPE</name>
<gene>
    <name evidence="8 11" type="primary">rpsC</name>
    <name evidence="11" type="ordered locus">G5S_0404</name>
</gene>
<dbReference type="AlphaFoldDB" id="A0AA34RCX8"/>
<protein>
    <recommendedName>
        <fullName evidence="7 8">Small ribosomal subunit protein uS3</fullName>
    </recommendedName>
</protein>
<dbReference type="InterPro" id="IPR018280">
    <property type="entry name" value="Ribosomal_uS3_CS"/>
</dbReference>
<keyword evidence="3 8" id="KW-0694">RNA-binding</keyword>
<evidence type="ECO:0000256" key="4">
    <source>
        <dbReference type="ARBA" id="ARBA00022980"/>
    </source>
</evidence>
<evidence type="ECO:0000313" key="12">
    <source>
        <dbReference type="Proteomes" id="UP000008305"/>
    </source>
</evidence>
<dbReference type="GO" id="GO:0006412">
    <property type="term" value="P:translation"/>
    <property type="evidence" value="ECO:0007669"/>
    <property type="project" value="UniProtKB-UniRule"/>
</dbReference>
<dbReference type="InterPro" id="IPR015946">
    <property type="entry name" value="KH_dom-like_a/b"/>
</dbReference>
<dbReference type="PANTHER" id="PTHR11760">
    <property type="entry name" value="30S/40S RIBOSOMAL PROTEIN S3"/>
    <property type="match status" value="1"/>
</dbReference>
<dbReference type="Gene3D" id="3.30.300.20">
    <property type="match status" value="1"/>
</dbReference>
<evidence type="ECO:0000256" key="6">
    <source>
        <dbReference type="ARBA" id="ARBA00024998"/>
    </source>
</evidence>
<reference evidence="11 12" key="1">
    <citation type="journal article" date="2011" name="J. Bacteriol.">
        <title>Genome sequence of the obligate intracellular animal pathogen Chlamydia pecorum E58.</title>
        <authorList>
            <person name="Mojica S."/>
            <person name="Huot Creasy H."/>
            <person name="Daugherty S."/>
            <person name="Read T.D."/>
            <person name="Kim T."/>
            <person name="Kaltenboeck B."/>
            <person name="Bavoil P."/>
            <person name="Myers G.S."/>
        </authorList>
    </citation>
    <scope>NUCLEOTIDE SEQUENCE [LARGE SCALE GENOMIC DNA]</scope>
    <source>
        <strain evidence="11 12">E58</strain>
    </source>
</reference>
<dbReference type="InterPro" id="IPR005704">
    <property type="entry name" value="Ribosomal_uS3_bac-typ"/>
</dbReference>
<comment type="subunit">
    <text evidence="8">Part of the 30S ribosomal subunit. Forms a tight complex with proteins S10 and S14.</text>
</comment>
<evidence type="ECO:0000256" key="7">
    <source>
        <dbReference type="ARBA" id="ARBA00035257"/>
    </source>
</evidence>
<keyword evidence="5 8" id="KW-0687">Ribonucleoprotein</keyword>
<evidence type="ECO:0000256" key="5">
    <source>
        <dbReference type="ARBA" id="ARBA00023274"/>
    </source>
</evidence>
<keyword evidence="4 8" id="KW-0689">Ribosomal protein</keyword>
<dbReference type="EMBL" id="CP002608">
    <property type="protein sequence ID" value="AEB41402.1"/>
    <property type="molecule type" value="Genomic_DNA"/>
</dbReference>
<accession>A0AA34RCX8</accession>
<dbReference type="FunFam" id="3.30.300.20:FF:000001">
    <property type="entry name" value="30S ribosomal protein S3"/>
    <property type="match status" value="1"/>
</dbReference>
<dbReference type="PANTHER" id="PTHR11760:SF19">
    <property type="entry name" value="SMALL RIBOSOMAL SUBUNIT PROTEIN US3C"/>
    <property type="match status" value="1"/>
</dbReference>
<evidence type="ECO:0000256" key="8">
    <source>
        <dbReference type="HAMAP-Rule" id="MF_01309"/>
    </source>
</evidence>
<evidence type="ECO:0000256" key="3">
    <source>
        <dbReference type="ARBA" id="ARBA00022884"/>
    </source>
</evidence>
<dbReference type="SUPFAM" id="SSF54821">
    <property type="entry name" value="Ribosomal protein S3 C-terminal domain"/>
    <property type="match status" value="1"/>
</dbReference>
<dbReference type="InterPro" id="IPR009019">
    <property type="entry name" value="KH_sf_prok-type"/>
</dbReference>
<dbReference type="Pfam" id="PF07650">
    <property type="entry name" value="KH_2"/>
    <property type="match status" value="1"/>
</dbReference>
<evidence type="ECO:0000259" key="10">
    <source>
        <dbReference type="PROSITE" id="PS50823"/>
    </source>
</evidence>
<evidence type="ECO:0000313" key="11">
    <source>
        <dbReference type="EMBL" id="AEB41402.1"/>
    </source>
</evidence>
<dbReference type="HAMAP" id="MF_01309_B">
    <property type="entry name" value="Ribosomal_uS3_B"/>
    <property type="match status" value="1"/>
</dbReference>
<comment type="similarity">
    <text evidence="1 8 9">Belongs to the universal ribosomal protein uS3 family.</text>
</comment>
<organism evidence="11 12">
    <name type="scientific">Chlamydia pecorum (strain ATCC VR-628 / DSM 29919 / E58)</name>
    <name type="common">Chlamydophila pecorum</name>
    <dbReference type="NCBI Taxonomy" id="331635"/>
    <lineage>
        <taxon>Bacteria</taxon>
        <taxon>Pseudomonadati</taxon>
        <taxon>Chlamydiota</taxon>
        <taxon>Chlamydiia</taxon>
        <taxon>Chlamydiales</taxon>
        <taxon>Chlamydiaceae</taxon>
        <taxon>Chlamydia/Chlamydophila group</taxon>
        <taxon>Chlamydia</taxon>
    </lineage>
</organism>
<dbReference type="RefSeq" id="WP_013712480.1">
    <property type="nucleotide sequence ID" value="NC_015408.1"/>
</dbReference>
<dbReference type="InterPro" id="IPR057258">
    <property type="entry name" value="Ribosomal_uS3"/>
</dbReference>
<dbReference type="Gene3D" id="3.30.1140.32">
    <property type="entry name" value="Ribosomal protein S3, C-terminal domain"/>
    <property type="match status" value="1"/>
</dbReference>
<dbReference type="GO" id="GO:0003735">
    <property type="term" value="F:structural constituent of ribosome"/>
    <property type="evidence" value="ECO:0007669"/>
    <property type="project" value="InterPro"/>
</dbReference>